<evidence type="ECO:0000256" key="1">
    <source>
        <dbReference type="SAM" id="MobiDB-lite"/>
    </source>
</evidence>
<feature type="compositionally biased region" description="Polar residues" evidence="1">
    <location>
        <begin position="22"/>
        <end position="49"/>
    </location>
</feature>
<dbReference type="AlphaFoldDB" id="A0A1F6GRA5"/>
<feature type="region of interest" description="Disordered" evidence="1">
    <location>
        <begin position="13"/>
        <end position="62"/>
    </location>
</feature>
<reference evidence="2 3" key="1">
    <citation type="journal article" date="2016" name="Nat. Commun.">
        <title>Thousands of microbial genomes shed light on interconnected biogeochemical processes in an aquifer system.</title>
        <authorList>
            <person name="Anantharaman K."/>
            <person name="Brown C.T."/>
            <person name="Hug L.A."/>
            <person name="Sharon I."/>
            <person name="Castelle C.J."/>
            <person name="Probst A.J."/>
            <person name="Thomas B.C."/>
            <person name="Singh A."/>
            <person name="Wilkins M.J."/>
            <person name="Karaoz U."/>
            <person name="Brodie E.L."/>
            <person name="Williams K.H."/>
            <person name="Hubbard S.S."/>
            <person name="Banfield J.F."/>
        </authorList>
    </citation>
    <scope>NUCLEOTIDE SEQUENCE [LARGE SCALE GENOMIC DNA]</scope>
</reference>
<proteinExistence type="predicted"/>
<dbReference type="EMBL" id="MFNF01000043">
    <property type="protein sequence ID" value="OGH00716.1"/>
    <property type="molecule type" value="Genomic_DNA"/>
</dbReference>
<dbReference type="Proteomes" id="UP000177583">
    <property type="component" value="Unassembled WGS sequence"/>
</dbReference>
<sequence length="62" mass="6571">MSRAVGFFLFPSPQDDRGTALGVSSKTNPAAKTTNPGSFSQTIRSNKSPLHNPLVQLGTKPD</sequence>
<organism evidence="2 3">
    <name type="scientific">Candidatus Lambdaproteobacteria bacterium RIFOXYD2_FULL_56_26</name>
    <dbReference type="NCBI Taxonomy" id="1817773"/>
    <lineage>
        <taxon>Bacteria</taxon>
        <taxon>Pseudomonadati</taxon>
        <taxon>Pseudomonadota</taxon>
        <taxon>Candidatus Lambdaproteobacteria</taxon>
    </lineage>
</organism>
<protein>
    <submittedName>
        <fullName evidence="2">Uncharacterized protein</fullName>
    </submittedName>
</protein>
<name>A0A1F6GRA5_9PROT</name>
<gene>
    <name evidence="2" type="ORF">A2557_03530</name>
</gene>
<evidence type="ECO:0000313" key="2">
    <source>
        <dbReference type="EMBL" id="OGH00716.1"/>
    </source>
</evidence>
<accession>A0A1F6GRA5</accession>
<evidence type="ECO:0000313" key="3">
    <source>
        <dbReference type="Proteomes" id="UP000177583"/>
    </source>
</evidence>
<comment type="caution">
    <text evidence="2">The sequence shown here is derived from an EMBL/GenBank/DDBJ whole genome shotgun (WGS) entry which is preliminary data.</text>
</comment>